<organism evidence="2 3">
    <name type="scientific">Modicella reniformis</name>
    <dbReference type="NCBI Taxonomy" id="1440133"/>
    <lineage>
        <taxon>Eukaryota</taxon>
        <taxon>Fungi</taxon>
        <taxon>Fungi incertae sedis</taxon>
        <taxon>Mucoromycota</taxon>
        <taxon>Mortierellomycotina</taxon>
        <taxon>Mortierellomycetes</taxon>
        <taxon>Mortierellales</taxon>
        <taxon>Mortierellaceae</taxon>
        <taxon>Modicella</taxon>
    </lineage>
</organism>
<evidence type="ECO:0000256" key="1">
    <source>
        <dbReference type="SAM" id="MobiDB-lite"/>
    </source>
</evidence>
<evidence type="ECO:0000313" key="2">
    <source>
        <dbReference type="EMBL" id="KAF9985642.1"/>
    </source>
</evidence>
<comment type="caution">
    <text evidence="2">The sequence shown here is derived from an EMBL/GenBank/DDBJ whole genome shotgun (WGS) entry which is preliminary data.</text>
</comment>
<sequence>MTHTREGQSSSSTSATETSIRTSAHNKDITCHDRASRILRLPRVEVSDPDYNDMEYLNSLTQETVSLSQKRYATYIDPDPENPEVSPMSYTFMGEALMNIYRIYDGHGGISDFELPMPSEDTMVSVRIDTGREKVDTDYMPLGCLDMLFNQEFCL</sequence>
<proteinExistence type="predicted"/>
<gene>
    <name evidence="2" type="ORF">BGZ65_010284</name>
</gene>
<feature type="compositionally biased region" description="Low complexity" evidence="1">
    <location>
        <begin position="9"/>
        <end position="23"/>
    </location>
</feature>
<dbReference type="AlphaFoldDB" id="A0A9P6SPM0"/>
<protein>
    <submittedName>
        <fullName evidence="2">Uncharacterized protein</fullName>
    </submittedName>
</protein>
<name>A0A9P6SPM0_9FUNG</name>
<evidence type="ECO:0000313" key="3">
    <source>
        <dbReference type="Proteomes" id="UP000749646"/>
    </source>
</evidence>
<accession>A0A9P6SPM0</accession>
<dbReference type="EMBL" id="JAAAHW010003286">
    <property type="protein sequence ID" value="KAF9985642.1"/>
    <property type="molecule type" value="Genomic_DNA"/>
</dbReference>
<dbReference type="Proteomes" id="UP000749646">
    <property type="component" value="Unassembled WGS sequence"/>
</dbReference>
<reference evidence="2" key="1">
    <citation type="journal article" date="2020" name="Fungal Divers.">
        <title>Resolving the Mortierellaceae phylogeny through synthesis of multi-gene phylogenetics and phylogenomics.</title>
        <authorList>
            <person name="Vandepol N."/>
            <person name="Liber J."/>
            <person name="Desiro A."/>
            <person name="Na H."/>
            <person name="Kennedy M."/>
            <person name="Barry K."/>
            <person name="Grigoriev I.V."/>
            <person name="Miller A.N."/>
            <person name="O'Donnell K."/>
            <person name="Stajich J.E."/>
            <person name="Bonito G."/>
        </authorList>
    </citation>
    <scope>NUCLEOTIDE SEQUENCE</scope>
    <source>
        <strain evidence="2">MES-2147</strain>
    </source>
</reference>
<feature type="region of interest" description="Disordered" evidence="1">
    <location>
        <begin position="1"/>
        <end position="27"/>
    </location>
</feature>
<keyword evidence="3" id="KW-1185">Reference proteome</keyword>
<dbReference type="OrthoDB" id="2123378at2759"/>